<keyword evidence="3" id="KW-1185">Reference proteome</keyword>
<dbReference type="GO" id="GO:0005524">
    <property type="term" value="F:ATP binding"/>
    <property type="evidence" value="ECO:0007669"/>
    <property type="project" value="InterPro"/>
</dbReference>
<dbReference type="GO" id="GO:0004672">
    <property type="term" value="F:protein kinase activity"/>
    <property type="evidence" value="ECO:0007669"/>
    <property type="project" value="InterPro"/>
</dbReference>
<reference evidence="2 3" key="2">
    <citation type="submission" date="2014-03" db="EMBL/GenBank/DDBJ databases">
        <title>The Genome Sequence of Anncaliia algerae insect isolate PRA339.</title>
        <authorList>
            <consortium name="The Broad Institute Genome Sequencing Platform"/>
            <consortium name="The Broad Institute Genome Sequencing Center for Infectious Disease"/>
            <person name="Cuomo C."/>
            <person name="Becnel J."/>
            <person name="Sanscrainte N."/>
            <person name="Walker B."/>
            <person name="Young S.K."/>
            <person name="Zeng Q."/>
            <person name="Gargeya S."/>
            <person name="Fitzgerald M."/>
            <person name="Haas B."/>
            <person name="Abouelleil A."/>
            <person name="Alvarado L."/>
            <person name="Arachchi H.M."/>
            <person name="Berlin A.M."/>
            <person name="Chapman S.B."/>
            <person name="Dewar J."/>
            <person name="Goldberg J."/>
            <person name="Griggs A."/>
            <person name="Gujja S."/>
            <person name="Hansen M."/>
            <person name="Howarth C."/>
            <person name="Imamovic A."/>
            <person name="Larimer J."/>
            <person name="McCowan C."/>
            <person name="Murphy C."/>
            <person name="Neiman D."/>
            <person name="Pearson M."/>
            <person name="Priest M."/>
            <person name="Roberts A."/>
            <person name="Saif S."/>
            <person name="Shea T."/>
            <person name="Sisk P."/>
            <person name="Sykes S."/>
            <person name="Wortman J."/>
            <person name="Nusbaum C."/>
            <person name="Birren B."/>
        </authorList>
    </citation>
    <scope>NUCLEOTIDE SEQUENCE [LARGE SCALE GENOMIC DNA]</scope>
    <source>
        <strain evidence="2 3">PRA339</strain>
    </source>
</reference>
<dbReference type="InterPro" id="IPR011009">
    <property type="entry name" value="Kinase-like_dom_sf"/>
</dbReference>
<dbReference type="Proteomes" id="UP000030655">
    <property type="component" value="Unassembled WGS sequence"/>
</dbReference>
<protein>
    <recommendedName>
        <fullName evidence="1">Protein kinase domain-containing protein</fullName>
    </recommendedName>
</protein>
<accession>A0A059EWB3</accession>
<dbReference type="HOGENOM" id="CLU_1149528_0_0_1"/>
<dbReference type="EMBL" id="KK365427">
    <property type="protein sequence ID" value="KCZ79029.1"/>
    <property type="molecule type" value="Genomic_DNA"/>
</dbReference>
<organism evidence="2 3">
    <name type="scientific">Anncaliia algerae PRA339</name>
    <dbReference type="NCBI Taxonomy" id="1288291"/>
    <lineage>
        <taxon>Eukaryota</taxon>
        <taxon>Fungi</taxon>
        <taxon>Fungi incertae sedis</taxon>
        <taxon>Microsporidia</taxon>
        <taxon>Tubulinosematoidea</taxon>
        <taxon>Tubulinosematidae</taxon>
        <taxon>Anncaliia</taxon>
    </lineage>
</organism>
<gene>
    <name evidence="2" type="ORF">H312_03587</name>
</gene>
<reference evidence="3" key="1">
    <citation type="submission" date="2013-02" db="EMBL/GenBank/DDBJ databases">
        <authorList>
            <consortium name="The Broad Institute Genome Sequencing Platform"/>
            <person name="Cuomo C."/>
            <person name="Becnel J."/>
            <person name="Sanscrainte N."/>
            <person name="Walker B."/>
            <person name="Young S.K."/>
            <person name="Zeng Q."/>
            <person name="Gargeya S."/>
            <person name="Fitzgerald M."/>
            <person name="Haas B."/>
            <person name="Abouelleil A."/>
            <person name="Alvarado L."/>
            <person name="Arachchi H.M."/>
            <person name="Berlin A.M."/>
            <person name="Chapman S.B."/>
            <person name="Dewar J."/>
            <person name="Goldberg J."/>
            <person name="Griggs A."/>
            <person name="Gujja S."/>
            <person name="Hansen M."/>
            <person name="Howarth C."/>
            <person name="Imamovic A."/>
            <person name="Larimer J."/>
            <person name="McCowan C."/>
            <person name="Murphy C."/>
            <person name="Neiman D."/>
            <person name="Pearson M."/>
            <person name="Priest M."/>
            <person name="Roberts A."/>
            <person name="Saif S."/>
            <person name="Shea T."/>
            <person name="Sisk P."/>
            <person name="Sykes S."/>
            <person name="Wortman J."/>
            <person name="Nusbaum C."/>
            <person name="Birren B."/>
        </authorList>
    </citation>
    <scope>NUCLEOTIDE SEQUENCE [LARGE SCALE GENOMIC DNA]</scope>
    <source>
        <strain evidence="3">PRA339</strain>
    </source>
</reference>
<evidence type="ECO:0000313" key="2">
    <source>
        <dbReference type="EMBL" id="KCZ79029.1"/>
    </source>
</evidence>
<dbReference type="Gene3D" id="1.10.510.10">
    <property type="entry name" value="Transferase(Phosphotransferase) domain 1"/>
    <property type="match status" value="1"/>
</dbReference>
<dbReference type="InterPro" id="IPR000719">
    <property type="entry name" value="Prot_kinase_dom"/>
</dbReference>
<feature type="domain" description="Protein kinase" evidence="1">
    <location>
        <begin position="1"/>
        <end position="269"/>
    </location>
</feature>
<proteinExistence type="predicted"/>
<dbReference type="STRING" id="1288291.A0A059EWB3"/>
<dbReference type="AlphaFoldDB" id="A0A059EWB3"/>
<dbReference type="PROSITE" id="PS50011">
    <property type="entry name" value="PROTEIN_KINASE_DOM"/>
    <property type="match status" value="1"/>
</dbReference>
<dbReference type="OrthoDB" id="4062651at2759"/>
<dbReference type="VEuPathDB" id="MicrosporidiaDB:H312_03587"/>
<dbReference type="SUPFAM" id="SSF56112">
    <property type="entry name" value="Protein kinase-like (PK-like)"/>
    <property type="match status" value="1"/>
</dbReference>
<evidence type="ECO:0000313" key="3">
    <source>
        <dbReference type="Proteomes" id="UP000030655"/>
    </source>
</evidence>
<sequence length="269" mass="31492">MNLAIFISSIINILCSSNNILIKLNPTDTFEMNNSSNGIKYTSNIVLIRSTSNSQYSPQTSIQLEKELLIINNLRHKNILKFLRCDPGINEYKLIFENAEHTLNEYLLKSHDKIDLVKQLIDVVTYIHGGQIVIGSEGLTDILVTSDGIIKLYNFGSSEYRRKLDKFDLIDICSKKRPRKYILRKEKIPFIRDKIQTGHLIAQILDLKIFIEWVNNNFPDKNEMLQYDHKKYESLQKILQGKTNYQDLMIPIMRFYFPNFNYENEIFGE</sequence>
<evidence type="ECO:0000259" key="1">
    <source>
        <dbReference type="PROSITE" id="PS50011"/>
    </source>
</evidence>
<name>A0A059EWB3_9MICR</name>